<feature type="compositionally biased region" description="Low complexity" evidence="5">
    <location>
        <begin position="57"/>
        <end position="69"/>
    </location>
</feature>
<dbReference type="SMART" id="SM00132">
    <property type="entry name" value="LIM"/>
    <property type="match status" value="1"/>
</dbReference>
<proteinExistence type="predicted"/>
<feature type="compositionally biased region" description="Low complexity" evidence="5">
    <location>
        <begin position="1"/>
        <end position="17"/>
    </location>
</feature>
<dbReference type="PROSITE" id="PS00478">
    <property type="entry name" value="LIM_DOMAIN_1"/>
    <property type="match status" value="1"/>
</dbReference>
<feature type="compositionally biased region" description="Basic and acidic residues" evidence="5">
    <location>
        <begin position="355"/>
        <end position="367"/>
    </location>
</feature>
<accession>A0A8C2UMG6</accession>
<evidence type="ECO:0000256" key="5">
    <source>
        <dbReference type="SAM" id="MobiDB-lite"/>
    </source>
</evidence>
<evidence type="ECO:0000256" key="4">
    <source>
        <dbReference type="PROSITE-ProRule" id="PRU00125"/>
    </source>
</evidence>
<dbReference type="RefSeq" id="XP_005406517.1">
    <property type="nucleotide sequence ID" value="XM_005406460.2"/>
</dbReference>
<evidence type="ECO:0000313" key="7">
    <source>
        <dbReference type="Ensembl" id="ENSCLAP00000001049.1"/>
    </source>
</evidence>
<feature type="compositionally biased region" description="Basic and acidic residues" evidence="5">
    <location>
        <begin position="246"/>
        <end position="263"/>
    </location>
</feature>
<evidence type="ECO:0000259" key="6">
    <source>
        <dbReference type="PROSITE" id="PS50023"/>
    </source>
</evidence>
<sequence>MSISALGGSPKGKPLLPGEEERNNVLKQMKVRTTLKGDKSWITKQDESEGRTIELPSSRSRATSFSSPREVSKARSPSTRASTGYIIRGVFTKPIDSSCQPQRHFPKTNGAPKSAAGLTKAANTGLPRSPISGYKMTTEDYKKLAPYNVRRSSISGTVEDLEVPFSSDEQKRRSEAASSVLRKTAPREHSYVLSAAKKSTGPTQETQAPFFAKRIEVVDEDGPSEKSQEPPAPALSTPGLSRSSPGHKDKEAPCSRELKRNSIGEETFEGPSRESERSNPQLSDGPGGPGVTGSPPEGLAGADTGSERGGLGPAASFSPLLDDQDVGGASSYSCKPEPVAISSSATSAPAVLVNRKSDTAADPEDTKGALAVDEEERVAAEAGEAWLERSRIPVCGAGEQQQCRAVGSLELCSELGGSGGGSSAQAVDEEKHVAGEACPERPGIPECGEGRAAAPAQQLPKAMGGPDCCMELGDGSGGVGDRVTSHTSCVVPVAVSTASEQPDVYMPAPPSELDSSPSSRGILFLKEYVNASEVSSGKPASSLHSRVGSTEDSLDLKKKAPYDSTPHRERTTGGTCTYCSREIGDCPKITLEHLGICCHEYCFKCGICSKPMGDLLDQIYIHRDTIHCGKCYEKLF</sequence>
<dbReference type="GO" id="GO:0046872">
    <property type="term" value="F:metal ion binding"/>
    <property type="evidence" value="ECO:0007669"/>
    <property type="project" value="UniProtKB-KW"/>
</dbReference>
<name>A0A8C2UMG6_CHILA</name>
<feature type="domain" description="LIM zinc-binding" evidence="6">
    <location>
        <begin position="574"/>
        <end position="636"/>
    </location>
</feature>
<dbReference type="Ensembl" id="ENSCLAT00000001087.1">
    <property type="protein sequence ID" value="ENSCLAP00000001048.1"/>
    <property type="gene ID" value="ENSCLAG00000000808.1"/>
</dbReference>
<dbReference type="GeneTree" id="ENSGT00530000063872"/>
<feature type="compositionally biased region" description="Basic and acidic residues" evidence="5">
    <location>
        <begin position="213"/>
        <end position="228"/>
    </location>
</feature>
<dbReference type="InterPro" id="IPR001781">
    <property type="entry name" value="Znf_LIM"/>
</dbReference>
<organism evidence="7 8">
    <name type="scientific">Chinchilla lanigera</name>
    <name type="common">Long-tailed chinchilla</name>
    <name type="synonym">Chinchilla villidera</name>
    <dbReference type="NCBI Taxonomy" id="34839"/>
    <lineage>
        <taxon>Eukaryota</taxon>
        <taxon>Metazoa</taxon>
        <taxon>Chordata</taxon>
        <taxon>Craniata</taxon>
        <taxon>Vertebrata</taxon>
        <taxon>Euteleostomi</taxon>
        <taxon>Mammalia</taxon>
        <taxon>Eutheria</taxon>
        <taxon>Euarchontoglires</taxon>
        <taxon>Glires</taxon>
        <taxon>Rodentia</taxon>
        <taxon>Hystricomorpha</taxon>
        <taxon>Chinchillidae</taxon>
        <taxon>Chinchilla</taxon>
    </lineage>
</organism>
<protein>
    <submittedName>
        <fullName evidence="7">Zinc finger protein 185 with LIM domain</fullName>
    </submittedName>
</protein>
<feature type="region of interest" description="Disordered" evidence="5">
    <location>
        <begin position="535"/>
        <end position="570"/>
    </location>
</feature>
<dbReference type="PANTHER" id="PTHR15468">
    <property type="entry name" value="ZNF185"/>
    <property type="match status" value="1"/>
</dbReference>
<dbReference type="AlphaFoldDB" id="A0A8C2UMG6"/>
<keyword evidence="8" id="KW-1185">Reference proteome</keyword>
<feature type="compositionally biased region" description="Basic and acidic residues" evidence="5">
    <location>
        <begin position="36"/>
        <end position="52"/>
    </location>
</feature>
<dbReference type="PANTHER" id="PTHR15468:SF2">
    <property type="entry name" value="ZINC FINGER PROTEIN 185"/>
    <property type="match status" value="1"/>
</dbReference>
<evidence type="ECO:0000256" key="1">
    <source>
        <dbReference type="ARBA" id="ARBA00022723"/>
    </source>
</evidence>
<evidence type="ECO:0000256" key="3">
    <source>
        <dbReference type="ARBA" id="ARBA00023038"/>
    </source>
</evidence>
<dbReference type="Proteomes" id="UP000694398">
    <property type="component" value="Unassembled WGS sequence"/>
</dbReference>
<keyword evidence="3 4" id="KW-0440">LIM domain</keyword>
<dbReference type="Ensembl" id="ENSCLAT00000001088.1">
    <property type="protein sequence ID" value="ENSCLAP00000001049.1"/>
    <property type="gene ID" value="ENSCLAG00000000808.1"/>
</dbReference>
<feature type="compositionally biased region" description="Polar residues" evidence="5">
    <location>
        <begin position="535"/>
        <end position="551"/>
    </location>
</feature>
<dbReference type="CDD" id="cd08368">
    <property type="entry name" value="LIM"/>
    <property type="match status" value="1"/>
</dbReference>
<dbReference type="OrthoDB" id="8909291at2759"/>
<gene>
    <name evidence="7" type="primary">ZNF185</name>
</gene>
<reference evidence="7" key="1">
    <citation type="submission" date="2025-05" db="UniProtKB">
        <authorList>
            <consortium name="Ensembl"/>
        </authorList>
    </citation>
    <scope>IDENTIFICATION</scope>
</reference>
<dbReference type="InterPro" id="IPR052621">
    <property type="entry name" value="Cell_Prolif/Cornif_Regul"/>
</dbReference>
<evidence type="ECO:0000256" key="2">
    <source>
        <dbReference type="ARBA" id="ARBA00022833"/>
    </source>
</evidence>
<dbReference type="GeneID" id="102012775"/>
<feature type="compositionally biased region" description="Basic and acidic residues" evidence="5">
    <location>
        <begin position="554"/>
        <end position="570"/>
    </location>
</feature>
<keyword evidence="2 4" id="KW-0862">Zinc</keyword>
<dbReference type="PROSITE" id="PS50023">
    <property type="entry name" value="LIM_DOMAIN_2"/>
    <property type="match status" value="1"/>
</dbReference>
<feature type="region of interest" description="Disordered" evidence="5">
    <location>
        <begin position="96"/>
        <end position="370"/>
    </location>
</feature>
<keyword evidence="1 4" id="KW-0479">Metal-binding</keyword>
<dbReference type="OMA" id="SGRICTY"/>
<dbReference type="CTD" id="7739"/>
<dbReference type="Gene3D" id="2.10.110.10">
    <property type="entry name" value="Cysteine Rich Protein"/>
    <property type="match status" value="1"/>
</dbReference>
<evidence type="ECO:0000313" key="8">
    <source>
        <dbReference type="Proteomes" id="UP000694398"/>
    </source>
</evidence>
<feature type="region of interest" description="Disordered" evidence="5">
    <location>
        <begin position="1"/>
        <end position="23"/>
    </location>
</feature>
<feature type="region of interest" description="Disordered" evidence="5">
    <location>
        <begin position="36"/>
        <end position="80"/>
    </location>
</feature>